<dbReference type="eggNOG" id="COG2067">
    <property type="taxonomic scope" value="Bacteria"/>
</dbReference>
<dbReference type="KEGG" id="hhy:Halhy_5568"/>
<sequence>MRKHYGITVLALLLTILSIQAQDTHFSQFYASPLYLNPGLTGAFDGKYRISTIYRDQGRNLLDEPYTTFSAAADFRIDVGKNRKTSRDAAGLGMIFLNDRSSSVNFYTNTIALSGAYHKSLTRYGDQFLSLGVQFGIGQRNINYENLTFEDQFNGQDGYTDPTAEVYPFNNFGYGDIAVGLNYTYSPGDKLAIFAGAAMHHVLEPQISFYAREEVEERRNDNQLFRKYSAYVNLQYPINNRVQFSPRILGYIQGPHLTVNAGGNFRFLLDDIAGTALHLGGWVRPVRNFTNRFTPDAVILMTGIEYSNFLIGVSYDARLGNLTTSGRRLGALEISLAFLGNYDNETVLCPKF</sequence>
<feature type="signal peptide" evidence="1">
    <location>
        <begin position="1"/>
        <end position="21"/>
    </location>
</feature>
<keyword evidence="3" id="KW-1185">Reference proteome</keyword>
<accession>F4KTL8</accession>
<dbReference type="AlphaFoldDB" id="F4KTL8"/>
<evidence type="ECO:0000256" key="1">
    <source>
        <dbReference type="SAM" id="SignalP"/>
    </source>
</evidence>
<dbReference type="STRING" id="760192.Halhy_5568"/>
<dbReference type="HOGENOM" id="CLU_068235_1_0_10"/>
<dbReference type="Pfam" id="PF11751">
    <property type="entry name" value="PorP_SprF"/>
    <property type="match status" value="1"/>
</dbReference>
<dbReference type="NCBIfam" id="TIGR03519">
    <property type="entry name" value="T9SS_PorP_fam"/>
    <property type="match status" value="1"/>
</dbReference>
<evidence type="ECO:0000313" key="2">
    <source>
        <dbReference type="EMBL" id="AEE53392.1"/>
    </source>
</evidence>
<dbReference type="RefSeq" id="WP_013767922.1">
    <property type="nucleotide sequence ID" value="NC_015510.1"/>
</dbReference>
<organism evidence="2 3">
    <name type="scientific">Haliscomenobacter hydrossis (strain ATCC 27775 / DSM 1100 / LMG 10767 / O)</name>
    <dbReference type="NCBI Taxonomy" id="760192"/>
    <lineage>
        <taxon>Bacteria</taxon>
        <taxon>Pseudomonadati</taxon>
        <taxon>Bacteroidota</taxon>
        <taxon>Saprospiria</taxon>
        <taxon>Saprospirales</taxon>
        <taxon>Haliscomenobacteraceae</taxon>
        <taxon>Haliscomenobacter</taxon>
    </lineage>
</organism>
<dbReference type="InterPro" id="IPR019861">
    <property type="entry name" value="PorP/SprF_Bacteroidetes"/>
</dbReference>
<dbReference type="OrthoDB" id="1186563at2"/>
<name>F4KTL8_HALH1</name>
<keyword evidence="1" id="KW-0732">Signal</keyword>
<evidence type="ECO:0000313" key="3">
    <source>
        <dbReference type="Proteomes" id="UP000008461"/>
    </source>
</evidence>
<dbReference type="EMBL" id="CP002691">
    <property type="protein sequence ID" value="AEE53392.1"/>
    <property type="molecule type" value="Genomic_DNA"/>
</dbReference>
<reference key="2">
    <citation type="submission" date="2011-04" db="EMBL/GenBank/DDBJ databases">
        <title>Complete sequence of chromosome of Haliscomenobacter hydrossis DSM 1100.</title>
        <authorList>
            <consortium name="US DOE Joint Genome Institute (JGI-PGF)"/>
            <person name="Lucas S."/>
            <person name="Han J."/>
            <person name="Lapidus A."/>
            <person name="Bruce D."/>
            <person name="Goodwin L."/>
            <person name="Pitluck S."/>
            <person name="Peters L."/>
            <person name="Kyrpides N."/>
            <person name="Mavromatis K."/>
            <person name="Ivanova N."/>
            <person name="Ovchinnikova G."/>
            <person name="Pagani I."/>
            <person name="Daligault H."/>
            <person name="Detter J.C."/>
            <person name="Han C."/>
            <person name="Land M."/>
            <person name="Hauser L."/>
            <person name="Markowitz V."/>
            <person name="Cheng J.-F."/>
            <person name="Hugenholtz P."/>
            <person name="Woyke T."/>
            <person name="Wu D."/>
            <person name="Verbarg S."/>
            <person name="Frueling A."/>
            <person name="Brambilla E."/>
            <person name="Klenk H.-P."/>
            <person name="Eisen J.A."/>
        </authorList>
    </citation>
    <scope>NUCLEOTIDE SEQUENCE</scope>
    <source>
        <strain>DSM 1100</strain>
    </source>
</reference>
<feature type="chain" id="PRO_5003317090" evidence="1">
    <location>
        <begin position="22"/>
        <end position="352"/>
    </location>
</feature>
<protein>
    <submittedName>
        <fullName evidence="2">Membrane protein</fullName>
    </submittedName>
</protein>
<proteinExistence type="predicted"/>
<reference evidence="2 3" key="1">
    <citation type="journal article" date="2011" name="Stand. Genomic Sci.">
        <title>Complete genome sequence of Haliscomenobacter hydrossis type strain (O).</title>
        <authorList>
            <consortium name="US DOE Joint Genome Institute (JGI-PGF)"/>
            <person name="Daligault H."/>
            <person name="Lapidus A."/>
            <person name="Zeytun A."/>
            <person name="Nolan M."/>
            <person name="Lucas S."/>
            <person name="Del Rio T.G."/>
            <person name="Tice H."/>
            <person name="Cheng J.F."/>
            <person name="Tapia R."/>
            <person name="Han C."/>
            <person name="Goodwin L."/>
            <person name="Pitluck S."/>
            <person name="Liolios K."/>
            <person name="Pagani I."/>
            <person name="Ivanova N."/>
            <person name="Huntemann M."/>
            <person name="Mavromatis K."/>
            <person name="Mikhailova N."/>
            <person name="Pati A."/>
            <person name="Chen A."/>
            <person name="Palaniappan K."/>
            <person name="Land M."/>
            <person name="Hauser L."/>
            <person name="Brambilla E.M."/>
            <person name="Rohde M."/>
            <person name="Verbarg S."/>
            <person name="Goker M."/>
            <person name="Bristow J."/>
            <person name="Eisen J.A."/>
            <person name="Markowitz V."/>
            <person name="Hugenholtz P."/>
            <person name="Kyrpides N.C."/>
            <person name="Klenk H.P."/>
            <person name="Woyke T."/>
        </authorList>
    </citation>
    <scope>NUCLEOTIDE SEQUENCE [LARGE SCALE GENOMIC DNA]</scope>
    <source>
        <strain evidence="3">ATCC 27775 / DSM 1100 / LMG 10767 / O</strain>
    </source>
</reference>
<gene>
    <name evidence="2" type="ordered locus">Halhy_5568</name>
</gene>
<dbReference type="Proteomes" id="UP000008461">
    <property type="component" value="Chromosome"/>
</dbReference>